<protein>
    <submittedName>
        <fullName evidence="1">Uncharacterized protein</fullName>
    </submittedName>
</protein>
<organism evidence="1 2">
    <name type="scientific">Medicago truncatula</name>
    <name type="common">Barrel medic</name>
    <name type="synonym">Medicago tribuloides</name>
    <dbReference type="NCBI Taxonomy" id="3880"/>
    <lineage>
        <taxon>Eukaryota</taxon>
        <taxon>Viridiplantae</taxon>
        <taxon>Streptophyta</taxon>
        <taxon>Embryophyta</taxon>
        <taxon>Tracheophyta</taxon>
        <taxon>Spermatophyta</taxon>
        <taxon>Magnoliopsida</taxon>
        <taxon>eudicotyledons</taxon>
        <taxon>Gunneridae</taxon>
        <taxon>Pentapetalae</taxon>
        <taxon>rosids</taxon>
        <taxon>fabids</taxon>
        <taxon>Fabales</taxon>
        <taxon>Fabaceae</taxon>
        <taxon>Papilionoideae</taxon>
        <taxon>50 kb inversion clade</taxon>
        <taxon>NPAAA clade</taxon>
        <taxon>Hologalegina</taxon>
        <taxon>IRL clade</taxon>
        <taxon>Trifolieae</taxon>
        <taxon>Medicago</taxon>
    </lineage>
</organism>
<dbReference type="AlphaFoldDB" id="A0A396JEQ5"/>
<dbReference type="Gramene" id="rna89">
    <property type="protein sequence ID" value="RHN76719.1"/>
    <property type="gene ID" value="gene89"/>
</dbReference>
<evidence type="ECO:0000313" key="1">
    <source>
        <dbReference type="EMBL" id="RHN76719.1"/>
    </source>
</evidence>
<dbReference type="EMBL" id="PSQE01000001">
    <property type="protein sequence ID" value="RHN76719.1"/>
    <property type="molecule type" value="Genomic_DNA"/>
</dbReference>
<sequence>MQNDDLSDKGRTITPIEFQINCVNLAEIQGGEVATTNLHSCNGPEFVLQIQMSYNQDHGSRESKEANAHLRFVYFPFTKGKESIERVLETLKDDGHIIKENFQNFSRVSVRRLGRLLPDARWVNF</sequence>
<name>A0A396JEQ5_MEDTR</name>
<dbReference type="Proteomes" id="UP000265566">
    <property type="component" value="Chromosome 1"/>
</dbReference>
<accession>A0A396JEQ5</accession>
<reference evidence="2" key="1">
    <citation type="journal article" date="2018" name="Nat. Plants">
        <title>Whole-genome landscape of Medicago truncatula symbiotic genes.</title>
        <authorList>
            <person name="Pecrix Y."/>
            <person name="Staton S.E."/>
            <person name="Sallet E."/>
            <person name="Lelandais-Briere C."/>
            <person name="Moreau S."/>
            <person name="Carrere S."/>
            <person name="Blein T."/>
            <person name="Jardinaud M.F."/>
            <person name="Latrasse D."/>
            <person name="Zouine M."/>
            <person name="Zahm M."/>
            <person name="Kreplak J."/>
            <person name="Mayjonade B."/>
            <person name="Satge C."/>
            <person name="Perez M."/>
            <person name="Cauet S."/>
            <person name="Marande W."/>
            <person name="Chantry-Darmon C."/>
            <person name="Lopez-Roques C."/>
            <person name="Bouchez O."/>
            <person name="Berard A."/>
            <person name="Debelle F."/>
            <person name="Munos S."/>
            <person name="Bendahmane A."/>
            <person name="Berges H."/>
            <person name="Niebel A."/>
            <person name="Buitink J."/>
            <person name="Frugier F."/>
            <person name="Benhamed M."/>
            <person name="Crespi M."/>
            <person name="Gouzy J."/>
            <person name="Gamas P."/>
        </authorList>
    </citation>
    <scope>NUCLEOTIDE SEQUENCE [LARGE SCALE GENOMIC DNA]</scope>
    <source>
        <strain evidence="2">cv. Jemalong A17</strain>
    </source>
</reference>
<evidence type="ECO:0000313" key="2">
    <source>
        <dbReference type="Proteomes" id="UP000265566"/>
    </source>
</evidence>
<proteinExistence type="predicted"/>
<comment type="caution">
    <text evidence="1">The sequence shown here is derived from an EMBL/GenBank/DDBJ whole genome shotgun (WGS) entry which is preliminary data.</text>
</comment>
<gene>
    <name evidence="1" type="ORF">MtrunA17_Chr1g0146961</name>
</gene>